<keyword evidence="1" id="KW-0645">Protease</keyword>
<comment type="caution">
    <text evidence="1">The sequence shown here is derived from an EMBL/GenBank/DDBJ whole genome shotgun (WGS) entry which is preliminary data.</text>
</comment>
<dbReference type="Proteomes" id="UP001501231">
    <property type="component" value="Unassembled WGS sequence"/>
</dbReference>
<protein>
    <submittedName>
        <fullName evidence="1">Protease synthase/sporulation negative transcriptional regulator PaiB</fullName>
    </submittedName>
</protein>
<dbReference type="PIRSF" id="PIRSF010372">
    <property type="entry name" value="PaiB"/>
    <property type="match status" value="1"/>
</dbReference>
<evidence type="ECO:0000313" key="1">
    <source>
        <dbReference type="EMBL" id="GAA2421460.1"/>
    </source>
</evidence>
<dbReference type="PANTHER" id="PTHR35802:SF1">
    <property type="entry name" value="PROTEASE SYNTHASE AND SPORULATION PROTEIN PAI 2"/>
    <property type="match status" value="1"/>
</dbReference>
<evidence type="ECO:0000313" key="2">
    <source>
        <dbReference type="Proteomes" id="UP001501231"/>
    </source>
</evidence>
<keyword evidence="1" id="KW-0378">Hydrolase</keyword>
<dbReference type="GO" id="GO:0006508">
    <property type="term" value="P:proteolysis"/>
    <property type="evidence" value="ECO:0007669"/>
    <property type="project" value="UniProtKB-KW"/>
</dbReference>
<organism evidence="1 2">
    <name type="scientific">Actinomadura vinacea</name>
    <dbReference type="NCBI Taxonomy" id="115336"/>
    <lineage>
        <taxon>Bacteria</taxon>
        <taxon>Bacillati</taxon>
        <taxon>Actinomycetota</taxon>
        <taxon>Actinomycetes</taxon>
        <taxon>Streptosporangiales</taxon>
        <taxon>Thermomonosporaceae</taxon>
        <taxon>Actinomadura</taxon>
    </lineage>
</organism>
<sequence length="217" mass="23601">MYAFPRFATGDPRHAVDLVRDNPFALIVSVAGGVPVATHAPVIIEDPASAATSFAGTTLLGHMARVNPQWRTLEAAPEILVVFSGPHGYVSPAMHGADPSVPTWNYAAVHLTGRAELITDPDGVLDVVERTVRTVEAPRTPEWRPSPESRRTFRGILQGVAAFRLHVRHEQSLFKLSQDQDDGLRGRVWDAFAAGADANPDLADLMSRVDPRGSDRR</sequence>
<dbReference type="InterPro" id="IPR012349">
    <property type="entry name" value="Split_barrel_FMN-bd"/>
</dbReference>
<reference evidence="1 2" key="1">
    <citation type="journal article" date="2019" name="Int. J. Syst. Evol. Microbiol.">
        <title>The Global Catalogue of Microorganisms (GCM) 10K type strain sequencing project: providing services to taxonomists for standard genome sequencing and annotation.</title>
        <authorList>
            <consortium name="The Broad Institute Genomics Platform"/>
            <consortium name="The Broad Institute Genome Sequencing Center for Infectious Disease"/>
            <person name="Wu L."/>
            <person name="Ma J."/>
        </authorList>
    </citation>
    <scope>NUCLEOTIDE SEQUENCE [LARGE SCALE GENOMIC DNA]</scope>
    <source>
        <strain evidence="1 2">JCM 3325</strain>
    </source>
</reference>
<dbReference type="PANTHER" id="PTHR35802">
    <property type="entry name" value="PROTEASE SYNTHASE AND SPORULATION PROTEIN PAI 2"/>
    <property type="match status" value="1"/>
</dbReference>
<dbReference type="SUPFAM" id="SSF50475">
    <property type="entry name" value="FMN-binding split barrel"/>
    <property type="match status" value="1"/>
</dbReference>
<dbReference type="Gene3D" id="2.30.110.10">
    <property type="entry name" value="Electron Transport, Fmn-binding Protein, Chain A"/>
    <property type="match status" value="1"/>
</dbReference>
<dbReference type="InterPro" id="IPR007396">
    <property type="entry name" value="TR_PAI2-type"/>
</dbReference>
<dbReference type="GO" id="GO:0008233">
    <property type="term" value="F:peptidase activity"/>
    <property type="evidence" value="ECO:0007669"/>
    <property type="project" value="UniProtKB-KW"/>
</dbReference>
<dbReference type="Pfam" id="PF04299">
    <property type="entry name" value="FMN_bind_2"/>
    <property type="match status" value="1"/>
</dbReference>
<dbReference type="EMBL" id="BAAARW010000012">
    <property type="protein sequence ID" value="GAA2421460.1"/>
    <property type="molecule type" value="Genomic_DNA"/>
</dbReference>
<gene>
    <name evidence="1" type="primary">paiB</name>
    <name evidence="1" type="ORF">GCM10010191_36140</name>
</gene>
<accession>A0ABN3J3D0</accession>
<proteinExistence type="predicted"/>
<keyword evidence="2" id="KW-1185">Reference proteome</keyword>
<dbReference type="RefSeq" id="WP_344590142.1">
    <property type="nucleotide sequence ID" value="NZ_BAAARW010000012.1"/>
</dbReference>
<name>A0ABN3J3D0_9ACTN</name>